<comment type="caution">
    <text evidence="1">The sequence shown here is derived from an EMBL/GenBank/DDBJ whole genome shotgun (WGS) entry which is preliminary data.</text>
</comment>
<dbReference type="EMBL" id="BTRK01000004">
    <property type="protein sequence ID" value="GMR49511.1"/>
    <property type="molecule type" value="Genomic_DNA"/>
</dbReference>
<proteinExistence type="predicted"/>
<dbReference type="Proteomes" id="UP001328107">
    <property type="component" value="Unassembled WGS sequence"/>
</dbReference>
<name>A0AAN5CRV3_9BILA</name>
<evidence type="ECO:0000313" key="1">
    <source>
        <dbReference type="EMBL" id="GMR49511.1"/>
    </source>
</evidence>
<evidence type="ECO:0000313" key="2">
    <source>
        <dbReference type="Proteomes" id="UP001328107"/>
    </source>
</evidence>
<protein>
    <submittedName>
        <fullName evidence="1">Uncharacterized protein</fullName>
    </submittedName>
</protein>
<reference evidence="2" key="1">
    <citation type="submission" date="2022-10" db="EMBL/GenBank/DDBJ databases">
        <title>Genome assembly of Pristionchus species.</title>
        <authorList>
            <person name="Yoshida K."/>
            <person name="Sommer R.J."/>
        </authorList>
    </citation>
    <scope>NUCLEOTIDE SEQUENCE [LARGE SCALE GENOMIC DNA]</scope>
    <source>
        <strain evidence="2">RS5460</strain>
    </source>
</reference>
<keyword evidence="2" id="KW-1185">Reference proteome</keyword>
<dbReference type="AlphaFoldDB" id="A0AAN5CRV3"/>
<organism evidence="1 2">
    <name type="scientific">Pristionchus mayeri</name>
    <dbReference type="NCBI Taxonomy" id="1317129"/>
    <lineage>
        <taxon>Eukaryota</taxon>
        <taxon>Metazoa</taxon>
        <taxon>Ecdysozoa</taxon>
        <taxon>Nematoda</taxon>
        <taxon>Chromadorea</taxon>
        <taxon>Rhabditida</taxon>
        <taxon>Rhabditina</taxon>
        <taxon>Diplogasteromorpha</taxon>
        <taxon>Diplogasteroidea</taxon>
        <taxon>Neodiplogasteridae</taxon>
        <taxon>Pristionchus</taxon>
    </lineage>
</organism>
<gene>
    <name evidence="1" type="ORF">PMAYCL1PPCAC_19706</name>
</gene>
<accession>A0AAN5CRV3</accession>
<sequence>MRRKGMSYIGRVCSSEAFQDYCKFDNPDWHTRHRFGYVGSEQMDREYRSNWGRTVQVFNWRPRIPLLDGSRSTARC</sequence>